<proteinExistence type="predicted"/>
<dbReference type="Gene3D" id="3.30.565.10">
    <property type="entry name" value="Histidine kinase-like ATPase, C-terminal domain"/>
    <property type="match status" value="1"/>
</dbReference>
<dbReference type="EMBL" id="JAUTAN010000001">
    <property type="protein sequence ID" value="MDQ1105165.1"/>
    <property type="molecule type" value="Genomic_DNA"/>
</dbReference>
<keyword evidence="4" id="KW-1133">Transmembrane helix</keyword>
<keyword evidence="1 6" id="KW-0808">Transferase</keyword>
<dbReference type="Gene3D" id="1.20.5.1930">
    <property type="match status" value="1"/>
</dbReference>
<gene>
    <name evidence="6" type="ORF">QE405_002449</name>
</gene>
<dbReference type="GO" id="GO:0000155">
    <property type="term" value="F:phosphorelay sensor kinase activity"/>
    <property type="evidence" value="ECO:0007669"/>
    <property type="project" value="InterPro"/>
</dbReference>
<organism evidence="6 7">
    <name type="scientific">Nocardioides zeae</name>
    <dbReference type="NCBI Taxonomy" id="1457234"/>
    <lineage>
        <taxon>Bacteria</taxon>
        <taxon>Bacillati</taxon>
        <taxon>Actinomycetota</taxon>
        <taxon>Actinomycetes</taxon>
        <taxon>Propionibacteriales</taxon>
        <taxon>Nocardioidaceae</taxon>
        <taxon>Nocardioides</taxon>
    </lineage>
</organism>
<feature type="transmembrane region" description="Helical" evidence="4">
    <location>
        <begin position="111"/>
        <end position="128"/>
    </location>
</feature>
<dbReference type="Proteomes" id="UP001239215">
    <property type="component" value="Unassembled WGS sequence"/>
</dbReference>
<dbReference type="Pfam" id="PF07730">
    <property type="entry name" value="HisKA_3"/>
    <property type="match status" value="1"/>
</dbReference>
<feature type="transmembrane region" description="Helical" evidence="4">
    <location>
        <begin position="133"/>
        <end position="152"/>
    </location>
</feature>
<accession>A0AAJ1U3D0</accession>
<dbReference type="InterPro" id="IPR050482">
    <property type="entry name" value="Sensor_HK_TwoCompSys"/>
</dbReference>
<evidence type="ECO:0000256" key="3">
    <source>
        <dbReference type="ARBA" id="ARBA00023012"/>
    </source>
</evidence>
<evidence type="ECO:0000259" key="5">
    <source>
        <dbReference type="Pfam" id="PF07730"/>
    </source>
</evidence>
<evidence type="ECO:0000256" key="2">
    <source>
        <dbReference type="ARBA" id="ARBA00022777"/>
    </source>
</evidence>
<dbReference type="RefSeq" id="WP_307201135.1">
    <property type="nucleotide sequence ID" value="NZ_JAUTAN010000001.1"/>
</dbReference>
<dbReference type="PANTHER" id="PTHR24421:SF63">
    <property type="entry name" value="SENSOR HISTIDINE KINASE DESK"/>
    <property type="match status" value="1"/>
</dbReference>
<keyword evidence="3" id="KW-0902">Two-component regulatory system</keyword>
<dbReference type="AlphaFoldDB" id="A0AAJ1U3D0"/>
<evidence type="ECO:0000313" key="6">
    <source>
        <dbReference type="EMBL" id="MDQ1105165.1"/>
    </source>
</evidence>
<dbReference type="PANTHER" id="PTHR24421">
    <property type="entry name" value="NITRATE/NITRITE SENSOR PROTEIN NARX-RELATED"/>
    <property type="match status" value="1"/>
</dbReference>
<dbReference type="InterPro" id="IPR036890">
    <property type="entry name" value="HATPase_C_sf"/>
</dbReference>
<feature type="transmembrane region" description="Helical" evidence="4">
    <location>
        <begin position="83"/>
        <end position="105"/>
    </location>
</feature>
<dbReference type="EC" id="2.7.13.3" evidence="6"/>
<feature type="transmembrane region" description="Helical" evidence="4">
    <location>
        <begin position="158"/>
        <end position="181"/>
    </location>
</feature>
<evidence type="ECO:0000313" key="7">
    <source>
        <dbReference type="Proteomes" id="UP001239215"/>
    </source>
</evidence>
<dbReference type="GO" id="GO:0016020">
    <property type="term" value="C:membrane"/>
    <property type="evidence" value="ECO:0007669"/>
    <property type="project" value="InterPro"/>
</dbReference>
<protein>
    <submittedName>
        <fullName evidence="6">Two-component system sensor histidine kinase DesK</fullName>
        <ecNumber evidence="6">2.7.13.3</ecNumber>
    </submittedName>
</protein>
<reference evidence="6" key="1">
    <citation type="submission" date="2023-07" db="EMBL/GenBank/DDBJ databases">
        <title>Functional and genomic diversity of the sorghum phyllosphere microbiome.</title>
        <authorList>
            <person name="Shade A."/>
        </authorList>
    </citation>
    <scope>NUCLEOTIDE SEQUENCE</scope>
    <source>
        <strain evidence="6">SORGH_AS_1067</strain>
    </source>
</reference>
<keyword evidence="4" id="KW-0812">Transmembrane</keyword>
<evidence type="ECO:0000256" key="1">
    <source>
        <dbReference type="ARBA" id="ARBA00022679"/>
    </source>
</evidence>
<name>A0AAJ1U3D0_9ACTN</name>
<feature type="domain" description="Signal transduction histidine kinase subgroup 3 dimerisation and phosphoacceptor" evidence="5">
    <location>
        <begin position="199"/>
        <end position="266"/>
    </location>
</feature>
<dbReference type="GO" id="GO:0046983">
    <property type="term" value="F:protein dimerization activity"/>
    <property type="evidence" value="ECO:0007669"/>
    <property type="project" value="InterPro"/>
</dbReference>
<keyword evidence="2 6" id="KW-0418">Kinase</keyword>
<feature type="transmembrane region" description="Helical" evidence="4">
    <location>
        <begin position="51"/>
        <end position="71"/>
    </location>
</feature>
<sequence length="406" mass="43071">MARWNGFWTRRTDVQRVELYTKVSLYVLVWWVGFSVVVFRPEALASVRTALLLSVVVVVTALAATVGLRVAMAQVRPRLDDPAVRRATAANVVAALVALGLGLALPQDDRGLVVTVVAGTVAWGVGAVRGRAAVAIGPVLLVGGTLVLFGAAGSPAAVAWLGVYAFFVFTLRSSLWLLAVVRELDQTRQAQGRLAIAEERLRFSRDVHDVLGRHLSTIAVQAELASRLAERGDERAAATMLEVRAAAHEALREARALARGYRPVDLTTELEGARSLLRSAGIAWHEDLDDLPPRWREPVGWVVREAITNVLRHSTATRVAVRWERDTEGAGGVGGVGGAGGAGSLVVRNDGARPADPAHAGTGLLGLGERLAPAGATLTTARSDDDFVLRVDFPADTAAGRGEEPA</sequence>
<comment type="caution">
    <text evidence="6">The sequence shown here is derived from an EMBL/GenBank/DDBJ whole genome shotgun (WGS) entry which is preliminary data.</text>
</comment>
<dbReference type="InterPro" id="IPR011712">
    <property type="entry name" value="Sig_transdc_His_kin_sub3_dim/P"/>
</dbReference>
<keyword evidence="4" id="KW-0472">Membrane</keyword>
<evidence type="ECO:0000256" key="4">
    <source>
        <dbReference type="SAM" id="Phobius"/>
    </source>
</evidence>
<feature type="transmembrane region" description="Helical" evidence="4">
    <location>
        <begin position="20"/>
        <end position="39"/>
    </location>
</feature>